<protein>
    <submittedName>
        <fullName evidence="1">Uncharacterized protein</fullName>
    </submittedName>
</protein>
<sequence>MMDFSQCNFASIVSRLNGRHREGGKGRGLLFTHRFSLSCSSPKYTRDEISLSLSDAYGNQVYAPRLDDPRSKTFKRCLIDTYEISGSCTY</sequence>
<comment type="caution">
    <text evidence="1">The sequence shown here is derived from an EMBL/GenBank/DDBJ whole genome shotgun (WGS) entry which is preliminary data.</text>
</comment>
<proteinExistence type="predicted"/>
<name>A0A7J6GNS6_CANSA</name>
<dbReference type="PANTHER" id="PTHR31718:SF31">
    <property type="entry name" value="OS01G0172800 PROTEIN"/>
    <property type="match status" value="1"/>
</dbReference>
<evidence type="ECO:0000313" key="1">
    <source>
        <dbReference type="EMBL" id="KAF4384593.1"/>
    </source>
</evidence>
<organism evidence="1 2">
    <name type="scientific">Cannabis sativa</name>
    <name type="common">Hemp</name>
    <name type="synonym">Marijuana</name>
    <dbReference type="NCBI Taxonomy" id="3483"/>
    <lineage>
        <taxon>Eukaryota</taxon>
        <taxon>Viridiplantae</taxon>
        <taxon>Streptophyta</taxon>
        <taxon>Embryophyta</taxon>
        <taxon>Tracheophyta</taxon>
        <taxon>Spermatophyta</taxon>
        <taxon>Magnoliopsida</taxon>
        <taxon>eudicotyledons</taxon>
        <taxon>Gunneridae</taxon>
        <taxon>Pentapetalae</taxon>
        <taxon>rosids</taxon>
        <taxon>fabids</taxon>
        <taxon>Rosales</taxon>
        <taxon>Cannabaceae</taxon>
        <taxon>Cannabis</taxon>
    </lineage>
</organism>
<dbReference type="InterPro" id="IPR010417">
    <property type="entry name" value="Embryo-specific_ATS3"/>
</dbReference>
<dbReference type="Proteomes" id="UP000525078">
    <property type="component" value="Unassembled WGS sequence"/>
</dbReference>
<evidence type="ECO:0000313" key="2">
    <source>
        <dbReference type="Proteomes" id="UP000525078"/>
    </source>
</evidence>
<dbReference type="PANTHER" id="PTHR31718">
    <property type="entry name" value="PLAT DOMAIN-CONTAINING PROTEIN"/>
    <property type="match status" value="1"/>
</dbReference>
<dbReference type="Pfam" id="PF06232">
    <property type="entry name" value="ATS3"/>
    <property type="match status" value="1"/>
</dbReference>
<reference evidence="1 2" key="1">
    <citation type="journal article" date="2020" name="bioRxiv">
        <title>Sequence and annotation of 42 cannabis genomes reveals extensive copy number variation in cannabinoid synthesis and pathogen resistance genes.</title>
        <authorList>
            <person name="Mckernan K.J."/>
            <person name="Helbert Y."/>
            <person name="Kane L.T."/>
            <person name="Ebling H."/>
            <person name="Zhang L."/>
            <person name="Liu B."/>
            <person name="Eaton Z."/>
            <person name="Mclaughlin S."/>
            <person name="Kingan S."/>
            <person name="Baybayan P."/>
            <person name="Concepcion G."/>
            <person name="Jordan M."/>
            <person name="Riva A."/>
            <person name="Barbazuk W."/>
            <person name="Harkins T."/>
        </authorList>
    </citation>
    <scope>NUCLEOTIDE SEQUENCE [LARGE SCALE GENOMIC DNA]</scope>
    <source>
        <strain evidence="2">cv. Jamaican Lion 4</strain>
        <tissue evidence="1">Leaf</tissue>
    </source>
</reference>
<dbReference type="AlphaFoldDB" id="A0A7J6GNS6"/>
<dbReference type="EMBL" id="JAATIP010000047">
    <property type="protein sequence ID" value="KAF4384593.1"/>
    <property type="molecule type" value="Genomic_DNA"/>
</dbReference>
<gene>
    <name evidence="1" type="ORF">F8388_003900</name>
</gene>
<accession>A0A7J6GNS6</accession>